<evidence type="ECO:0000313" key="1">
    <source>
        <dbReference type="EMBL" id="AAT51746.1"/>
    </source>
</evidence>
<sequence>MMTETVVAVEPSQNPDDEAAVAAIDVPDSGEVDELEVARELVREAGVSLTGPGGLLKAMTKTVIETALD</sequence>
<reference evidence="1" key="2">
    <citation type="journal article" date="2004" name="Microbiology">
        <title>Novel organization of genes in a phthalate degradation operon of Mycobacterium vanbaalenii PYR-1.</title>
        <authorList>
            <person name="Stingley R.L."/>
            <person name="Brezna B."/>
            <person name="Khan A.A."/>
            <person name="Cerniglia C.E."/>
        </authorList>
    </citation>
    <scope>NUCLEOTIDE SEQUENCE</scope>
    <source>
        <strain evidence="1">PYR-1</strain>
    </source>
</reference>
<dbReference type="EMBL" id="AY365117">
    <property type="protein sequence ID" value="AAT51746.1"/>
    <property type="molecule type" value="Genomic_DNA"/>
</dbReference>
<accession>Q6H2J6</accession>
<reference evidence="1" key="1">
    <citation type="journal article" date="2004" name="Biochem. Biophys. Res. Commun.">
        <title>Molecular characterization of a phenanthrene degradation pathway in Mycobacterium vanbaalenii PYR-1.</title>
        <authorList>
            <person name="Stingley R.L."/>
            <person name="Khan A.A."/>
            <person name="Cerniglia C.E."/>
        </authorList>
    </citation>
    <scope>NUCLEOTIDE SEQUENCE</scope>
    <source>
        <strain evidence="1">PYR-1</strain>
    </source>
</reference>
<dbReference type="AlphaFoldDB" id="Q6H2J6"/>
<proteinExistence type="predicted"/>
<organism evidence="1">
    <name type="scientific">Mycolicibacterium vanbaalenii</name>
    <name type="common">Mycobacterium vanbaalenii</name>
    <dbReference type="NCBI Taxonomy" id="110539"/>
    <lineage>
        <taxon>Bacteria</taxon>
        <taxon>Bacillati</taxon>
        <taxon>Actinomycetota</taxon>
        <taxon>Actinomycetes</taxon>
        <taxon>Mycobacteriales</taxon>
        <taxon>Mycobacteriaceae</taxon>
        <taxon>Mycolicibacterium</taxon>
    </lineage>
</organism>
<protein>
    <submittedName>
        <fullName evidence="1">TnpD</fullName>
    </submittedName>
</protein>
<gene>
    <name evidence="1" type="primary">tnpD</name>
</gene>
<name>Q6H2J6_MYCVN</name>